<dbReference type="Gene3D" id="2.20.70.140">
    <property type="match status" value="2"/>
</dbReference>
<feature type="domain" description="Trimeric autotransporter adhesin YadA-like head" evidence="14">
    <location>
        <begin position="714"/>
        <end position="740"/>
    </location>
</feature>
<feature type="chain" id="PRO_5030107182" description="Autotransporter" evidence="12">
    <location>
        <begin position="25"/>
        <end position="1679"/>
    </location>
</feature>
<reference evidence="16 17" key="1">
    <citation type="journal article" date="2019" name="Appl. Environ. Microbiol.">
        <title>Clinically Unreported Salmonellosis Outbreak Detected via Comparative Genomic Analysis of Municipal Wastewater Salmonella Isolates.</title>
        <authorList>
            <person name="Diemert S."/>
            <person name="Yan T."/>
        </authorList>
    </citation>
    <scope>NUCLEOTIDE SEQUENCE [LARGE SCALE GENOMIC DNA]</scope>
    <source>
        <strain evidence="16 17">HIY0178</strain>
    </source>
</reference>
<keyword evidence="4" id="KW-0813">Transport</keyword>
<feature type="domain" description="Trimeric autotransporter adhesin YadA-like C-terminal membrane anchor" evidence="13">
    <location>
        <begin position="1620"/>
        <end position="1679"/>
    </location>
</feature>
<evidence type="ECO:0000256" key="9">
    <source>
        <dbReference type="ARBA" id="ARBA00023136"/>
    </source>
</evidence>
<evidence type="ECO:0000256" key="1">
    <source>
        <dbReference type="ARBA" id="ARBA00004241"/>
    </source>
</evidence>
<evidence type="ECO:0000256" key="4">
    <source>
        <dbReference type="ARBA" id="ARBA00022448"/>
    </source>
</evidence>
<feature type="domain" description="Trimeric autotransporter adhesin YadA-like stalk" evidence="15">
    <location>
        <begin position="1223"/>
        <end position="1261"/>
    </location>
</feature>
<evidence type="ECO:0000256" key="8">
    <source>
        <dbReference type="ARBA" id="ARBA00022927"/>
    </source>
</evidence>
<dbReference type="InterPro" id="IPR005594">
    <property type="entry name" value="YadA_C"/>
</dbReference>
<keyword evidence="8" id="KW-0653">Protein transport</keyword>
<accession>A0A500NK66</accession>
<dbReference type="Proteomes" id="UP000318962">
    <property type="component" value="Unassembled WGS sequence"/>
</dbReference>
<dbReference type="GO" id="GO:0009986">
    <property type="term" value="C:cell surface"/>
    <property type="evidence" value="ECO:0007669"/>
    <property type="project" value="UniProtKB-SubCell"/>
</dbReference>
<evidence type="ECO:0000256" key="11">
    <source>
        <dbReference type="SAM" id="MobiDB-lite"/>
    </source>
</evidence>
<feature type="domain" description="Trimeric autotransporter adhesin YadA-like stalk" evidence="15">
    <location>
        <begin position="1088"/>
        <end position="1128"/>
    </location>
</feature>
<dbReference type="Pfam" id="PF05662">
    <property type="entry name" value="YadA_stalk"/>
    <property type="match status" value="7"/>
</dbReference>
<feature type="domain" description="Trimeric autotransporter adhesin YadA-like head" evidence="14">
    <location>
        <begin position="216"/>
        <end position="241"/>
    </location>
</feature>
<proteinExistence type="inferred from homology"/>
<evidence type="ECO:0000313" key="16">
    <source>
        <dbReference type="EMBL" id="TRD68201.1"/>
    </source>
</evidence>
<evidence type="ECO:0008006" key="18">
    <source>
        <dbReference type="Google" id="ProtNLM"/>
    </source>
</evidence>
<keyword evidence="10" id="KW-0998">Cell outer membrane</keyword>
<evidence type="ECO:0000256" key="3">
    <source>
        <dbReference type="ARBA" id="ARBA00005848"/>
    </source>
</evidence>
<dbReference type="Gene3D" id="1.20.5.170">
    <property type="match status" value="3"/>
</dbReference>
<keyword evidence="9" id="KW-0472">Membrane</keyword>
<comment type="subcellular location">
    <subcellularLocation>
        <location evidence="2">Cell outer membrane</location>
    </subcellularLocation>
    <subcellularLocation>
        <location evidence="1">Cell surface</location>
    </subcellularLocation>
</comment>
<feature type="domain" description="Trimeric autotransporter adhesin YadA-like stalk" evidence="15">
    <location>
        <begin position="998"/>
        <end position="1037"/>
    </location>
</feature>
<gene>
    <name evidence="16" type="ORF">FG699_022720</name>
</gene>
<evidence type="ECO:0000313" key="17">
    <source>
        <dbReference type="Proteomes" id="UP000318962"/>
    </source>
</evidence>
<dbReference type="Gene3D" id="3.30.1300.30">
    <property type="entry name" value="GSPII I/J protein-like"/>
    <property type="match status" value="1"/>
</dbReference>
<name>A0A500NK66_SALMU</name>
<dbReference type="Gene3D" id="6.10.250.2040">
    <property type="match status" value="1"/>
</dbReference>
<dbReference type="RefSeq" id="WP_058645130.1">
    <property type="nucleotide sequence ID" value="NZ_VCSM02000010.1"/>
</dbReference>
<sequence length="1679" mass="167173">MNNMKITPIALMLINAIGLSSVHADTSVVNCNTTDHDSDLFCGNNINTNGAVNSVAIGNSVLIPKISVPGKTGIEQAVAIGSNVQATGDNSLVIGNEAITGKSGSIAIGGDDAAGTYNANGKGYILRAFGSNFFDNNITDYRANAAIGNGAVSLGSNSQALADGAVSIGAAATAGAGTQRGNEWDSSSGKQSIALGAESSALNDNTIALGYRTTSTGNSSTAIGNSTVATANNALALGSHSHADADGAVIIGSDAKNTRDTLTAVGLPADNGVNAIGIGSSVRSAANGIAIGRGAEAKISEATTIAIGNGAVSAGGIALGQDSAVVKGNNPSGTASASVSIGRQTTVADYGVALGSRASVGMTLTADGIPERLTSGGLYGTAVGINSGVYSNSALAVGHNAKVSENADAALAVGYNSLSSAQNAIAIGNTTKASAENAISIGSENSLTTGSVAIGVGARAGREDILSLKSSDQPERTWIGKQNNIALGAGAVADGGRVISIGENAGSGTPDNWNIHNVNIGTNAGSQAKRDYSVALGYEAGMVPVGSQDGTEDSQRSPSINIGKQAGKNTVSYGNISVGDNAGTDIADSRSVSNTMIGNGAGAGLASNDGKNAIFPGFGPGGNTLIGTDSGRQLSGDSNVALGSIAGDRATGDNNIYVGHLAGQQSTSDRSVIIGSQAGLGTNNDRGVLIGNFANGGVTTATRNVVGLGSSVKATGFESIAVGFNANSSANNATSIGRFASASGISAVALSTGAQANGENSVAIGNGTKATATNTISIGTGNTVSGDNSGAIGDPSTVSGMNSYSLGNNNTVSANNAFVLGNSVNNAVDSSVVLGDGSTVMAAVATPEYTVNGTTHKFAGSLPVSTVSIGDSGKERTLTNVAAGRVSAASTDAINGSQLFAVASEVEKGNQFAGNTGAFNRRLGEITTISGGLVADATASNKNIRTVAKDGQIDIQMADNLDVASVKAGTTLLNDDGLHITGGPSVTSGGINGGNKIISNVSDGVTDTDAVNKRQLDNMAATASRGWNIQANGGDTETVAPGDTVNVAGGDNIEVTRTGRTLNIATGRRVSFDNVTIGGLTLDKDTGKISGLSDGTLSADSKDAVNGGQLFGTNVNVTANTRSIAANKALLDSGLNFVGNTGAFNRRLGEITTISGGLVADATASNKNIRTVAKDGQIDIQMADNLDVASVKAGTTLLNDDGLHITGGPSVTSGGINGGNKIISNVSDGVTDTDAVNKRQLDNISSVVGQGLTFAANEGSDITRKPGDTLVLKGDASTKGDYSGKNIKTVTDISSGMISIQIAESPMFGSVVINNNNSGKITGVNDGAISAESKDAVNGGQIHRVTTSISNIIGGNTHSGADGSLVTSNIGNTGKNTIHDAIDSVRSTAETASSGWNLSVNGQQSSAVKPKETVDLNNKDGNISIAKKDNQVSFNLSDSVKVKENIGIENGPSLTRNGIDGAGMKITNVADGVIAAGSKDVVNGGQIHDFVSGEIARPITFSADSGTPYDARMGTVVNVKGDNKNIHTTVSGNTLSVSLNESINVKSVTATESLSVANGASVDMGGNAIHNVGNATRPGDAVNYGQFQQAFGNLGNQINRVERRANAGAAAAIATAGLTQAYIPGKSMMSMSGGTFQGESSLAIGMSTISDNGSWVLKGSFSSTTRNQTGASVGVGFQF</sequence>
<comment type="caution">
    <text evidence="16">The sequence shown here is derived from an EMBL/GenBank/DDBJ whole genome shotgun (WGS) entry which is preliminary data.</text>
</comment>
<evidence type="ECO:0000256" key="12">
    <source>
        <dbReference type="SAM" id="SignalP"/>
    </source>
</evidence>
<evidence type="ECO:0000259" key="14">
    <source>
        <dbReference type="Pfam" id="PF05658"/>
    </source>
</evidence>
<evidence type="ECO:0000256" key="6">
    <source>
        <dbReference type="ARBA" id="ARBA00022692"/>
    </source>
</evidence>
<evidence type="ECO:0000259" key="13">
    <source>
        <dbReference type="Pfam" id="PF03895"/>
    </source>
</evidence>
<feature type="domain" description="Trimeric autotransporter adhesin YadA-like head" evidence="14">
    <location>
        <begin position="742"/>
        <end position="767"/>
    </location>
</feature>
<dbReference type="SUPFAM" id="SSF54523">
    <property type="entry name" value="Pili subunits"/>
    <property type="match status" value="1"/>
</dbReference>
<keyword evidence="5" id="KW-1134">Transmembrane beta strand</keyword>
<dbReference type="InterPro" id="IPR045584">
    <property type="entry name" value="Pilin-like"/>
</dbReference>
<feature type="compositionally biased region" description="Polar residues" evidence="11">
    <location>
        <begin position="556"/>
        <end position="566"/>
    </location>
</feature>
<feature type="domain" description="Trimeric autotransporter adhesin YadA-like head" evidence="14">
    <location>
        <begin position="420"/>
        <end position="444"/>
    </location>
</feature>
<evidence type="ECO:0000256" key="7">
    <source>
        <dbReference type="ARBA" id="ARBA00022729"/>
    </source>
</evidence>
<feature type="region of interest" description="Disordered" evidence="11">
    <location>
        <begin position="545"/>
        <end position="566"/>
    </location>
</feature>
<dbReference type="GO" id="GO:0015031">
    <property type="term" value="P:protein transport"/>
    <property type="evidence" value="ECO:0007669"/>
    <property type="project" value="UniProtKB-KW"/>
</dbReference>
<feature type="domain" description="Trimeric autotransporter adhesin YadA-like stalk" evidence="15">
    <location>
        <begin position="1465"/>
        <end position="1490"/>
    </location>
</feature>
<feature type="domain" description="Trimeric autotransporter adhesin YadA-like head" evidence="14">
    <location>
        <begin position="799"/>
        <end position="822"/>
    </location>
</feature>
<comment type="similarity">
    <text evidence="3">Belongs to the autotransporter-2 (AT-2) (TC 1.B.40) family.</text>
</comment>
<dbReference type="Gene3D" id="2.150.10.10">
    <property type="entry name" value="Serralysin-like metalloprotease, C-terminal"/>
    <property type="match status" value="5"/>
</dbReference>
<organism evidence="16 17">
    <name type="scientific">Salmonella muenchen</name>
    <dbReference type="NCBI Taxonomy" id="596"/>
    <lineage>
        <taxon>Bacteria</taxon>
        <taxon>Pseudomonadati</taxon>
        <taxon>Pseudomonadota</taxon>
        <taxon>Gammaproteobacteria</taxon>
        <taxon>Enterobacterales</taxon>
        <taxon>Enterobacteriaceae</taxon>
        <taxon>Salmonella</taxon>
    </lineage>
</organism>
<evidence type="ECO:0000256" key="2">
    <source>
        <dbReference type="ARBA" id="ARBA00004442"/>
    </source>
</evidence>
<feature type="domain" description="Trimeric autotransporter adhesin YadA-like head" evidence="14">
    <location>
        <begin position="188"/>
        <end position="212"/>
    </location>
</feature>
<dbReference type="EMBL" id="VCUZ02000011">
    <property type="protein sequence ID" value="TRD68201.1"/>
    <property type="molecule type" value="Genomic_DNA"/>
</dbReference>
<feature type="domain" description="Trimeric autotransporter adhesin YadA-like head" evidence="14">
    <location>
        <begin position="525"/>
        <end position="540"/>
    </location>
</feature>
<keyword evidence="6" id="KW-0812">Transmembrane</keyword>
<dbReference type="Pfam" id="PF03895">
    <property type="entry name" value="YadA_anchor"/>
    <property type="match status" value="1"/>
</dbReference>
<dbReference type="InterPro" id="IPR011049">
    <property type="entry name" value="Serralysin-like_metalloprot_C"/>
</dbReference>
<feature type="domain" description="Trimeric autotransporter adhesin YadA-like stalk" evidence="15">
    <location>
        <begin position="1569"/>
        <end position="1603"/>
    </location>
</feature>
<evidence type="ECO:0000256" key="5">
    <source>
        <dbReference type="ARBA" id="ARBA00022452"/>
    </source>
</evidence>
<keyword evidence="7 12" id="KW-0732">Signal</keyword>
<dbReference type="InterPro" id="IPR008635">
    <property type="entry name" value="Coiled_stalk_dom"/>
</dbReference>
<feature type="domain" description="Trimeric autotransporter adhesin YadA-like head" evidence="14">
    <location>
        <begin position="146"/>
        <end position="171"/>
    </location>
</feature>
<feature type="domain" description="Trimeric autotransporter adhesin YadA-like head" evidence="14">
    <location>
        <begin position="86"/>
        <end position="110"/>
    </location>
</feature>
<evidence type="ECO:0000259" key="15">
    <source>
        <dbReference type="Pfam" id="PF05662"/>
    </source>
</evidence>
<dbReference type="SUPFAM" id="SSF101967">
    <property type="entry name" value="Adhesin YadA, collagen-binding domain"/>
    <property type="match status" value="7"/>
</dbReference>
<dbReference type="CDD" id="cd12820">
    <property type="entry name" value="LbR_YadA-like"/>
    <property type="match status" value="1"/>
</dbReference>
<dbReference type="GO" id="GO:0009279">
    <property type="term" value="C:cell outer membrane"/>
    <property type="evidence" value="ECO:0007669"/>
    <property type="project" value="UniProtKB-SubCell"/>
</dbReference>
<protein>
    <recommendedName>
        <fullName evidence="18">Autotransporter</fullName>
    </recommendedName>
</protein>
<feature type="signal peptide" evidence="12">
    <location>
        <begin position="1"/>
        <end position="24"/>
    </location>
</feature>
<evidence type="ECO:0000256" key="10">
    <source>
        <dbReference type="ARBA" id="ARBA00023237"/>
    </source>
</evidence>
<feature type="domain" description="Trimeric autotransporter adhesin YadA-like stalk" evidence="15">
    <location>
        <begin position="1320"/>
        <end position="1361"/>
    </location>
</feature>
<dbReference type="InterPro" id="IPR008640">
    <property type="entry name" value="Adhesin_Head_dom"/>
</dbReference>
<feature type="domain" description="Trimeric autotransporter adhesin YadA-like stalk" evidence="15">
    <location>
        <begin position="878"/>
        <end position="916"/>
    </location>
</feature>
<dbReference type="Gene3D" id="6.20.50.100">
    <property type="match status" value="2"/>
</dbReference>
<dbReference type="Pfam" id="PF05658">
    <property type="entry name" value="YadA_head"/>
    <property type="match status" value="9"/>
</dbReference>